<dbReference type="InterPro" id="IPR050813">
    <property type="entry name" value="Sigma-70_Factor"/>
</dbReference>
<reference evidence="4" key="1">
    <citation type="submission" date="2011-12" db="EMBL/GenBank/DDBJ databases">
        <title>The complete genome of chromosome of Sulfobacillus acidophilus DSM 10332.</title>
        <authorList>
            <person name="Lucas S."/>
            <person name="Han J."/>
            <person name="Lapidus A."/>
            <person name="Bruce D."/>
            <person name="Goodwin L."/>
            <person name="Pitluck S."/>
            <person name="Peters L."/>
            <person name="Kyrpides N."/>
            <person name="Mavromatis K."/>
            <person name="Ivanova N."/>
            <person name="Mikhailova N."/>
            <person name="Chertkov O."/>
            <person name="Saunders E."/>
            <person name="Detter J.C."/>
            <person name="Tapia R."/>
            <person name="Han C."/>
            <person name="Land M."/>
            <person name="Hauser L."/>
            <person name="Markowitz V."/>
            <person name="Cheng J.-F."/>
            <person name="Hugenholtz P."/>
            <person name="Woyke T."/>
            <person name="Wu D."/>
            <person name="Pukall R."/>
            <person name="Gehrich-Schroeter G."/>
            <person name="Schneider S."/>
            <person name="Klenk H.-P."/>
            <person name="Eisen J.A."/>
        </authorList>
    </citation>
    <scope>NUCLEOTIDE SEQUENCE [LARGE SCALE GENOMIC DNA]</scope>
    <source>
        <strain evidence="4">ATCC 700253 / DSM 10332 / NAL</strain>
    </source>
</reference>
<organism evidence="3 4">
    <name type="scientific">Sulfobacillus acidophilus (strain ATCC 700253 / DSM 10332 / NAL)</name>
    <dbReference type="NCBI Taxonomy" id="679936"/>
    <lineage>
        <taxon>Bacteria</taxon>
        <taxon>Bacillati</taxon>
        <taxon>Bacillota</taxon>
        <taxon>Clostridia</taxon>
        <taxon>Eubacteriales</taxon>
        <taxon>Clostridiales Family XVII. Incertae Sedis</taxon>
        <taxon>Sulfobacillus</taxon>
    </lineage>
</organism>
<keyword evidence="4" id="KW-1185">Reference proteome</keyword>
<dbReference type="PRINTS" id="PR00046">
    <property type="entry name" value="SIGMA70FCT"/>
</dbReference>
<dbReference type="SUPFAM" id="SSF88659">
    <property type="entry name" value="Sigma3 and sigma4 domains of RNA polymerase sigma factors"/>
    <property type="match status" value="1"/>
</dbReference>
<dbReference type="HOGENOM" id="CLU_014793_8_7_9"/>
<dbReference type="EMBL" id="CP003179">
    <property type="protein sequence ID" value="AEW05085.1"/>
    <property type="molecule type" value="Genomic_DNA"/>
</dbReference>
<dbReference type="InterPro" id="IPR000943">
    <property type="entry name" value="RNA_pol_sigma70"/>
</dbReference>
<protein>
    <submittedName>
        <fullName evidence="3">Sigma-70 region 4 domain protein</fullName>
    </submittedName>
</protein>
<dbReference type="KEGG" id="sap:Sulac_1588"/>
<dbReference type="GO" id="GO:0003700">
    <property type="term" value="F:DNA-binding transcription factor activity"/>
    <property type="evidence" value="ECO:0007669"/>
    <property type="project" value="InterPro"/>
</dbReference>
<evidence type="ECO:0000256" key="1">
    <source>
        <dbReference type="ARBA" id="ARBA00007788"/>
    </source>
</evidence>
<evidence type="ECO:0000313" key="3">
    <source>
        <dbReference type="EMBL" id="AEW05085.1"/>
    </source>
</evidence>
<dbReference type="InterPro" id="IPR007630">
    <property type="entry name" value="RNA_pol_sigma70_r4"/>
</dbReference>
<evidence type="ECO:0000313" key="4">
    <source>
        <dbReference type="Proteomes" id="UP000005439"/>
    </source>
</evidence>
<accession>G8TYC1</accession>
<dbReference type="Pfam" id="PF04545">
    <property type="entry name" value="Sigma70_r4"/>
    <property type="match status" value="1"/>
</dbReference>
<name>G8TYC1_SULAD</name>
<dbReference type="AlphaFoldDB" id="G8TYC1"/>
<proteinExistence type="inferred from homology"/>
<dbReference type="InterPro" id="IPR014284">
    <property type="entry name" value="RNA_pol_sigma-70_dom"/>
</dbReference>
<dbReference type="Gene3D" id="1.10.10.10">
    <property type="entry name" value="Winged helix-like DNA-binding domain superfamily/Winged helix DNA-binding domain"/>
    <property type="match status" value="1"/>
</dbReference>
<sequence>MHLRNRKKTNREVSLYDPIGVDREGNEISLVDVLGTDPEVVADQVEVLVVIEWVRNFVQSLTQKEKMVLDLRFGLNGHPRMTQRDIARHLNISRSYVSRIEKRAVRKILRELGSSDRMPQ</sequence>
<dbReference type="PANTHER" id="PTHR30376:SF3">
    <property type="entry name" value="RNA POLYMERASE SIGMA FACTOR RPOH"/>
    <property type="match status" value="1"/>
</dbReference>
<comment type="similarity">
    <text evidence="1">Belongs to the sigma-70 factor family.</text>
</comment>
<dbReference type="Proteomes" id="UP000005439">
    <property type="component" value="Chromosome"/>
</dbReference>
<dbReference type="PATRIC" id="fig|679936.5.peg.1656"/>
<gene>
    <name evidence="3" type="ordered locus">Sulac_1588</name>
</gene>
<feature type="domain" description="HTH cro/C1-type" evidence="2">
    <location>
        <begin position="81"/>
        <end position="102"/>
    </location>
</feature>
<dbReference type="InterPro" id="IPR013324">
    <property type="entry name" value="RNA_pol_sigma_r3/r4-like"/>
</dbReference>
<dbReference type="PANTHER" id="PTHR30376">
    <property type="entry name" value="SIGMA FACTOR RPOH HEAT SHOCK RELATED"/>
    <property type="match status" value="1"/>
</dbReference>
<evidence type="ECO:0000259" key="2">
    <source>
        <dbReference type="PROSITE" id="PS50943"/>
    </source>
</evidence>
<dbReference type="InterPro" id="IPR001387">
    <property type="entry name" value="Cro/C1-type_HTH"/>
</dbReference>
<dbReference type="STRING" id="679936.Sulac_1588"/>
<dbReference type="GO" id="GO:0006352">
    <property type="term" value="P:DNA-templated transcription initiation"/>
    <property type="evidence" value="ECO:0007669"/>
    <property type="project" value="InterPro"/>
</dbReference>
<dbReference type="PROSITE" id="PS50943">
    <property type="entry name" value="HTH_CROC1"/>
    <property type="match status" value="1"/>
</dbReference>
<dbReference type="NCBIfam" id="TIGR02937">
    <property type="entry name" value="sigma70-ECF"/>
    <property type="match status" value="1"/>
</dbReference>
<dbReference type="PROSITE" id="PS00716">
    <property type="entry name" value="SIGMA70_2"/>
    <property type="match status" value="1"/>
</dbReference>
<dbReference type="InterPro" id="IPR036388">
    <property type="entry name" value="WH-like_DNA-bd_sf"/>
</dbReference>
<dbReference type="CDD" id="cd06171">
    <property type="entry name" value="Sigma70_r4"/>
    <property type="match status" value="1"/>
</dbReference>
<reference evidence="3 4" key="2">
    <citation type="journal article" date="2012" name="Stand. Genomic Sci.">
        <title>Complete genome sequence of the moderately thermophilic mineral-sulfide-oxidizing firmicute Sulfobacillus acidophilus type strain (NAL(T)).</title>
        <authorList>
            <person name="Anderson I."/>
            <person name="Chertkov O."/>
            <person name="Chen A."/>
            <person name="Saunders E."/>
            <person name="Lapidus A."/>
            <person name="Nolan M."/>
            <person name="Lucas S."/>
            <person name="Hammon N."/>
            <person name="Deshpande S."/>
            <person name="Cheng J.F."/>
            <person name="Han C."/>
            <person name="Tapia R."/>
            <person name="Goodwin L.A."/>
            <person name="Pitluck S."/>
            <person name="Liolios K."/>
            <person name="Pagani I."/>
            <person name="Ivanova N."/>
            <person name="Mikhailova N."/>
            <person name="Pati A."/>
            <person name="Palaniappan K."/>
            <person name="Land M."/>
            <person name="Pan C."/>
            <person name="Rohde M."/>
            <person name="Pukall R."/>
            <person name="Goker M."/>
            <person name="Detter J.C."/>
            <person name="Woyke T."/>
            <person name="Bristow J."/>
            <person name="Eisen J.A."/>
            <person name="Markowitz V."/>
            <person name="Hugenholtz P."/>
            <person name="Kyrpides N.C."/>
            <person name="Klenk H.P."/>
            <person name="Mavromatis K."/>
        </authorList>
    </citation>
    <scope>NUCLEOTIDE SEQUENCE [LARGE SCALE GENOMIC DNA]</scope>
    <source>
        <strain evidence="4">ATCC 700253 / DSM 10332 / NAL</strain>
    </source>
</reference>